<gene>
    <name evidence="3" type="primary">LOC103256010</name>
</gene>
<dbReference type="PANTHER" id="PTHR46240">
    <property type="entry name" value="SER/THR PROTEIN KINASE ULK4"/>
    <property type="match status" value="1"/>
</dbReference>
<dbReference type="PANTHER" id="PTHR46240:SF1">
    <property type="entry name" value="SERINE_THREONINE-PROTEIN KINASE ULK4"/>
    <property type="match status" value="1"/>
</dbReference>
<dbReference type="InterPro" id="IPR045906">
    <property type="entry name" value="ULK4"/>
</dbReference>
<dbReference type="AlphaFoldDB" id="A0A3Q0DWF5"/>
<feature type="domain" description="Serine/threonine-protein kinase ULK4/RUNKEL HEAT repeats" evidence="1">
    <location>
        <begin position="1"/>
        <end position="30"/>
    </location>
</feature>
<organism evidence="2 3">
    <name type="scientific">Carlito syrichta</name>
    <name type="common">Philippine tarsier</name>
    <name type="synonym">Tarsius syrichta</name>
    <dbReference type="NCBI Taxonomy" id="1868482"/>
    <lineage>
        <taxon>Eukaryota</taxon>
        <taxon>Metazoa</taxon>
        <taxon>Chordata</taxon>
        <taxon>Craniata</taxon>
        <taxon>Vertebrata</taxon>
        <taxon>Euteleostomi</taxon>
        <taxon>Mammalia</taxon>
        <taxon>Eutheria</taxon>
        <taxon>Euarchontoglires</taxon>
        <taxon>Primates</taxon>
        <taxon>Haplorrhini</taxon>
        <taxon>Tarsiiformes</taxon>
        <taxon>Tarsiidae</taxon>
        <taxon>Carlito</taxon>
    </lineage>
</organism>
<dbReference type="InterPro" id="IPR056981">
    <property type="entry name" value="HEAT_ULK4_RUNKEL"/>
</dbReference>
<dbReference type="Pfam" id="PF23606">
    <property type="entry name" value="HEAT_ULK4"/>
    <property type="match status" value="1"/>
</dbReference>
<dbReference type="GeneID" id="103256010"/>
<dbReference type="OrthoDB" id="24822at2759"/>
<name>A0A3Q0DWF5_CARSF</name>
<evidence type="ECO:0000313" key="2">
    <source>
        <dbReference type="Proteomes" id="UP000189704"/>
    </source>
</evidence>
<dbReference type="RefSeq" id="XP_021566063.1">
    <property type="nucleotide sequence ID" value="XM_021710388.1"/>
</dbReference>
<proteinExistence type="predicted"/>
<dbReference type="InterPro" id="IPR011989">
    <property type="entry name" value="ARM-like"/>
</dbReference>
<reference evidence="3" key="1">
    <citation type="submission" date="2025-08" db="UniProtKB">
        <authorList>
            <consortium name="RefSeq"/>
        </authorList>
    </citation>
    <scope>IDENTIFICATION</scope>
</reference>
<accession>A0A3Q0DWF5</accession>
<dbReference type="Gene3D" id="1.25.10.10">
    <property type="entry name" value="Leucine-rich Repeat Variant"/>
    <property type="match status" value="1"/>
</dbReference>
<dbReference type="Proteomes" id="UP000189704">
    <property type="component" value="Unplaced"/>
</dbReference>
<evidence type="ECO:0000313" key="3">
    <source>
        <dbReference type="RefSeq" id="XP_021566063.1"/>
    </source>
</evidence>
<dbReference type="KEGG" id="csyr:103256010"/>
<feature type="non-terminal residue" evidence="3">
    <location>
        <position position="1"/>
    </location>
</feature>
<evidence type="ECO:0000259" key="1">
    <source>
        <dbReference type="Pfam" id="PF23606"/>
    </source>
</evidence>
<keyword evidence="2" id="KW-1185">Reference proteome</keyword>
<protein>
    <submittedName>
        <fullName evidence="3">Serine/threonine-protein kinase ULK4-like</fullName>
    </submittedName>
</protein>
<sequence length="199" mass="22475">YEHILMEPDPVPAYALKLLVAMTEHNPTYTRTCVRLPTSLQPCHQNLLLNFEIWPIRQIRLVEESRLIPLIFEVILEHQESMLGNTMQSVIALLNNLVTCKDSNMKLLYEQGLVSHICNMFTETATLCLDMDNKNNELATTLLFSLLDILHSMLTYTSSVVRLALQSQKSGSGGDTQAAEDLLLLSKPLTDLIRLLIPL</sequence>
<feature type="non-terminal residue" evidence="3">
    <location>
        <position position="199"/>
    </location>
</feature>